<dbReference type="PANTHER" id="PTHR42103">
    <property type="entry name" value="ALPHA/BETA-HYDROLASES SUPERFAMILY PROTEIN"/>
    <property type="match status" value="1"/>
</dbReference>
<dbReference type="OrthoDB" id="10260961at2759"/>
<dbReference type="SUPFAM" id="SSF53474">
    <property type="entry name" value="alpha/beta-Hydrolases"/>
    <property type="match status" value="1"/>
</dbReference>
<sequence>MTLNTDFAAHVFVPNARSVGNSTGSASFSGKSEAEDLEELTQWCVNKVGNVECVAILVRLEFLTNTDRTYSHVHLVRTFQGYSHGSLLVSRHPVLPSPMRTYHVLLSYPLSPLPLLTFFHGSTYREQLSQLVRNPQAHILIIYGDKDQFTSSDNYQIWTNNLQTTQTTPGAAIETRMVPGADHFWRARFNRQMKEIISSWLQQHESRATST</sequence>
<reference evidence="1 2" key="1">
    <citation type="journal article" date="2019" name="Fungal Biol. Biotechnol.">
        <title>Draft genome sequence of fastidious pathogen Ceratobasidium theobromae, which causes vascular-streak dieback in Theobroma cacao.</title>
        <authorList>
            <person name="Ali S.S."/>
            <person name="Asman A."/>
            <person name="Shao J."/>
            <person name="Firmansyah A.P."/>
            <person name="Susilo A.W."/>
            <person name="Rosmana A."/>
            <person name="McMahon P."/>
            <person name="Junaid M."/>
            <person name="Guest D."/>
            <person name="Kheng T.Y."/>
            <person name="Meinhardt L.W."/>
            <person name="Bailey B.A."/>
        </authorList>
    </citation>
    <scope>NUCLEOTIDE SEQUENCE [LARGE SCALE GENOMIC DNA]</scope>
    <source>
        <strain evidence="1 2">CT2</strain>
    </source>
</reference>
<name>A0A5N5QVY6_9AGAM</name>
<evidence type="ECO:0000313" key="2">
    <source>
        <dbReference type="Proteomes" id="UP000383932"/>
    </source>
</evidence>
<dbReference type="Gene3D" id="3.40.50.1820">
    <property type="entry name" value="alpha/beta hydrolase"/>
    <property type="match status" value="1"/>
</dbReference>
<dbReference type="Proteomes" id="UP000383932">
    <property type="component" value="Unassembled WGS sequence"/>
</dbReference>
<evidence type="ECO:0000313" key="1">
    <source>
        <dbReference type="EMBL" id="KAB5595723.1"/>
    </source>
</evidence>
<accession>A0A5N5QVY6</accession>
<organism evidence="1 2">
    <name type="scientific">Ceratobasidium theobromae</name>
    <dbReference type="NCBI Taxonomy" id="1582974"/>
    <lineage>
        <taxon>Eukaryota</taxon>
        <taxon>Fungi</taxon>
        <taxon>Dikarya</taxon>
        <taxon>Basidiomycota</taxon>
        <taxon>Agaricomycotina</taxon>
        <taxon>Agaricomycetes</taxon>
        <taxon>Cantharellales</taxon>
        <taxon>Ceratobasidiaceae</taxon>
        <taxon>Ceratobasidium</taxon>
    </lineage>
</organism>
<dbReference type="InterPro" id="IPR029058">
    <property type="entry name" value="AB_hydrolase_fold"/>
</dbReference>
<gene>
    <name evidence="1" type="ORF">CTheo_736</name>
</gene>
<proteinExistence type="predicted"/>
<dbReference type="AlphaFoldDB" id="A0A5N5QVY6"/>
<protein>
    <submittedName>
        <fullName evidence="1">Uncharacterized protein</fullName>
    </submittedName>
</protein>
<comment type="caution">
    <text evidence="1">The sequence shown here is derived from an EMBL/GenBank/DDBJ whole genome shotgun (WGS) entry which is preliminary data.</text>
</comment>
<dbReference type="EMBL" id="SSOP01000006">
    <property type="protein sequence ID" value="KAB5595723.1"/>
    <property type="molecule type" value="Genomic_DNA"/>
</dbReference>
<keyword evidence="2" id="KW-1185">Reference proteome</keyword>
<dbReference type="PANTHER" id="PTHR42103:SF2">
    <property type="entry name" value="AB HYDROLASE-1 DOMAIN-CONTAINING PROTEIN"/>
    <property type="match status" value="1"/>
</dbReference>